<feature type="transmembrane region" description="Helical" evidence="6">
    <location>
        <begin position="186"/>
        <end position="206"/>
    </location>
</feature>
<dbReference type="InterPro" id="IPR002797">
    <property type="entry name" value="Polysacc_synth"/>
</dbReference>
<organism evidence="7 8">
    <name type="scientific">Nonlabens tegetincola</name>
    <dbReference type="NCBI Taxonomy" id="323273"/>
    <lineage>
        <taxon>Bacteria</taxon>
        <taxon>Pseudomonadati</taxon>
        <taxon>Bacteroidota</taxon>
        <taxon>Flavobacteriia</taxon>
        <taxon>Flavobacteriales</taxon>
        <taxon>Flavobacteriaceae</taxon>
        <taxon>Nonlabens</taxon>
    </lineage>
</organism>
<feature type="transmembrane region" description="Helical" evidence="6">
    <location>
        <begin position="366"/>
        <end position="385"/>
    </location>
</feature>
<evidence type="ECO:0000256" key="5">
    <source>
        <dbReference type="ARBA" id="ARBA00023136"/>
    </source>
</evidence>
<dbReference type="Pfam" id="PF01943">
    <property type="entry name" value="Polysacc_synt"/>
    <property type="match status" value="1"/>
</dbReference>
<feature type="transmembrane region" description="Helical" evidence="6">
    <location>
        <begin position="151"/>
        <end position="174"/>
    </location>
</feature>
<accession>A0A090QKK6</accession>
<evidence type="ECO:0000256" key="3">
    <source>
        <dbReference type="ARBA" id="ARBA00022692"/>
    </source>
</evidence>
<evidence type="ECO:0000313" key="7">
    <source>
        <dbReference type="EMBL" id="GAK96026.1"/>
    </source>
</evidence>
<dbReference type="EMBL" id="BBML01000001">
    <property type="protein sequence ID" value="GAK96026.1"/>
    <property type="molecule type" value="Genomic_DNA"/>
</dbReference>
<feature type="transmembrane region" description="Helical" evidence="6">
    <location>
        <begin position="331"/>
        <end position="354"/>
    </location>
</feature>
<feature type="transmembrane region" description="Helical" evidence="6">
    <location>
        <begin position="12"/>
        <end position="36"/>
    </location>
</feature>
<dbReference type="PANTHER" id="PTHR30250">
    <property type="entry name" value="PST FAMILY PREDICTED COLANIC ACID TRANSPORTER"/>
    <property type="match status" value="1"/>
</dbReference>
<dbReference type="InterPro" id="IPR050833">
    <property type="entry name" value="Poly_Biosynth_Transport"/>
</dbReference>
<dbReference type="Proteomes" id="UP000029221">
    <property type="component" value="Unassembled WGS sequence"/>
</dbReference>
<dbReference type="GO" id="GO:0005886">
    <property type="term" value="C:plasma membrane"/>
    <property type="evidence" value="ECO:0007669"/>
    <property type="project" value="UniProtKB-SubCell"/>
</dbReference>
<feature type="transmembrane region" description="Helical" evidence="6">
    <location>
        <begin position="42"/>
        <end position="59"/>
    </location>
</feature>
<name>A0A090QKK6_9FLAO</name>
<evidence type="ECO:0000256" key="4">
    <source>
        <dbReference type="ARBA" id="ARBA00022989"/>
    </source>
</evidence>
<comment type="caution">
    <text evidence="7">The sequence shown here is derived from an EMBL/GenBank/DDBJ whole genome shotgun (WGS) entry which is preliminary data.</text>
</comment>
<protein>
    <submittedName>
        <fullName evidence="7">Polysaccharide biosynthesis protein</fullName>
    </submittedName>
</protein>
<feature type="transmembrane region" description="Helical" evidence="6">
    <location>
        <begin position="456"/>
        <end position="472"/>
    </location>
</feature>
<dbReference type="AlphaFoldDB" id="A0A090QKK6"/>
<keyword evidence="2" id="KW-1003">Cell membrane</keyword>
<evidence type="ECO:0000313" key="8">
    <source>
        <dbReference type="Proteomes" id="UP000029221"/>
    </source>
</evidence>
<feature type="transmembrane region" description="Helical" evidence="6">
    <location>
        <begin position="296"/>
        <end position="319"/>
    </location>
</feature>
<feature type="transmembrane region" description="Helical" evidence="6">
    <location>
        <begin position="116"/>
        <end position="139"/>
    </location>
</feature>
<keyword evidence="5 6" id="KW-0472">Membrane</keyword>
<comment type="subcellular location">
    <subcellularLocation>
        <location evidence="1">Cell membrane</location>
        <topology evidence="1">Multi-pass membrane protein</topology>
    </subcellularLocation>
</comment>
<evidence type="ECO:0000256" key="6">
    <source>
        <dbReference type="SAM" id="Phobius"/>
    </source>
</evidence>
<sequence length="487" mass="55364">MSTTRKLFQQTAVYGVATVLPRVLTVLLNLLLTTFIDTRQDFGNLSIIFSWIIIFNVILTYGMETSFFRFYSHSKSKKKVLSTSLLGLLATTTLFTIIAFLNLDNIELWSGKNSEYWRWVIGVLALDTLMVIPFAYLRAQGMARKYAIIKMIDVVISFVLTTFFLVFLSDIPVIQQWFPTDKVELFFIALFIPKIFLLLLLIKPYFHIEGFDFTIWKQMMKYGTPILVAGLAFAINETFDKQLIEWLSPGNSTAQAGLYTACYRLAVGMTLFATAFKLGVEPFFFSESKDKNAPQLYASITKMFVILGAIALVFYITLIDVVKLAVIDSDYYEAIFIVPYVLIAYFFFGIYQSLSVWYKVTDKTKYGAIISVFGAIITIAANVLLIPKIGYLASAITTCVAYGVMMIVSYLWSRKHFPIPYDIRSILLYLLLSIGATVVIFYLIRDSYGAGSWQQYVYGLSISLLVSAFILVREKNFILQLLKKNDS</sequence>
<dbReference type="RefSeq" id="WP_042276938.1">
    <property type="nucleotide sequence ID" value="NZ_BBML01000001.1"/>
</dbReference>
<dbReference type="PANTHER" id="PTHR30250:SF11">
    <property type="entry name" value="O-ANTIGEN TRANSPORTER-RELATED"/>
    <property type="match status" value="1"/>
</dbReference>
<feature type="transmembrane region" description="Helical" evidence="6">
    <location>
        <begin position="80"/>
        <end position="101"/>
    </location>
</feature>
<keyword evidence="8" id="KW-1185">Reference proteome</keyword>
<evidence type="ECO:0000256" key="2">
    <source>
        <dbReference type="ARBA" id="ARBA00022475"/>
    </source>
</evidence>
<evidence type="ECO:0000256" key="1">
    <source>
        <dbReference type="ARBA" id="ARBA00004651"/>
    </source>
</evidence>
<dbReference type="STRING" id="319236.BST91_10780"/>
<gene>
    <name evidence="7" type="ORF">JCM19294_2808</name>
</gene>
<dbReference type="eggNOG" id="COG2244">
    <property type="taxonomic scope" value="Bacteria"/>
</dbReference>
<feature type="transmembrane region" description="Helical" evidence="6">
    <location>
        <begin position="425"/>
        <end position="444"/>
    </location>
</feature>
<proteinExistence type="predicted"/>
<keyword evidence="4 6" id="KW-1133">Transmembrane helix</keyword>
<feature type="transmembrane region" description="Helical" evidence="6">
    <location>
        <begin position="218"/>
        <end position="236"/>
    </location>
</feature>
<feature type="transmembrane region" description="Helical" evidence="6">
    <location>
        <begin position="256"/>
        <end position="276"/>
    </location>
</feature>
<keyword evidence="3 6" id="KW-0812">Transmembrane</keyword>
<feature type="transmembrane region" description="Helical" evidence="6">
    <location>
        <begin position="391"/>
        <end position="413"/>
    </location>
</feature>
<reference evidence="7" key="1">
    <citation type="journal article" date="2014" name="Genome Announc.">
        <title>Draft Genome Sequences of Marine Flavobacterium Nonlabens Strains NR17, NR24, NR27, NR32, NR33, and Ara13.</title>
        <authorList>
            <person name="Nakanishi M."/>
            <person name="Meirelles P."/>
            <person name="Suzuki R."/>
            <person name="Takatani N."/>
            <person name="Mino S."/>
            <person name="Suda W."/>
            <person name="Oshima K."/>
            <person name="Hattori M."/>
            <person name="Ohkuma M."/>
            <person name="Hosokawa M."/>
            <person name="Miyashita K."/>
            <person name="Thompson F.L."/>
            <person name="Niwa A."/>
            <person name="Sawabe T."/>
            <person name="Sawabe T."/>
        </authorList>
    </citation>
    <scope>NUCLEOTIDE SEQUENCE [LARGE SCALE GENOMIC DNA]</scope>
    <source>
        <strain evidence="7">JCM 19294</strain>
    </source>
</reference>